<evidence type="ECO:0000256" key="1">
    <source>
        <dbReference type="ARBA" id="ARBA00004141"/>
    </source>
</evidence>
<dbReference type="PANTHER" id="PTHR43359">
    <property type="entry name" value="FORMATE HYDROGENLYASE SUBUNIT 4"/>
    <property type="match status" value="1"/>
</dbReference>
<keyword evidence="4 5" id="KW-0472">Membrane</keyword>
<comment type="subcellular location">
    <subcellularLocation>
        <location evidence="1">Membrane</location>
        <topology evidence="1">Multi-pass membrane protein</topology>
    </subcellularLocation>
</comment>
<feature type="transmembrane region" description="Helical" evidence="5">
    <location>
        <begin position="82"/>
        <end position="99"/>
    </location>
</feature>
<proteinExistence type="predicted"/>
<dbReference type="GO" id="GO:0005886">
    <property type="term" value="C:plasma membrane"/>
    <property type="evidence" value="ECO:0007669"/>
    <property type="project" value="TreeGrafter"/>
</dbReference>
<comment type="caution">
    <text evidence="6">The sequence shown here is derived from an EMBL/GenBank/DDBJ whole genome shotgun (WGS) entry which is preliminary data.</text>
</comment>
<protein>
    <submittedName>
        <fullName evidence="6">Formate hydrogenlyase subunit 4</fullName>
    </submittedName>
</protein>
<evidence type="ECO:0000256" key="3">
    <source>
        <dbReference type="ARBA" id="ARBA00022989"/>
    </source>
</evidence>
<name>T0Y2E3_9ZZZZ</name>
<sequence>MISSSTALPVITGHLASGHLGLSPSLAFSAVAFVLVLLAENARIPVDNPATHLELTMIHEAMVLEYSARHLALMEWAAQLKLFNYVCIGFALFFPWGVATGHIGPMGLAVAIPALAIKLAVAGAALALIETVSAKMRV</sequence>
<keyword evidence="6" id="KW-0456">Lyase</keyword>
<dbReference type="InterPro" id="IPR001694">
    <property type="entry name" value="NADH_UbQ_OxRdtase_su1/FPO"/>
</dbReference>
<dbReference type="Pfam" id="PF00146">
    <property type="entry name" value="NADHdh"/>
    <property type="match status" value="1"/>
</dbReference>
<feature type="non-terminal residue" evidence="6">
    <location>
        <position position="138"/>
    </location>
</feature>
<accession>T0Y2E3</accession>
<keyword evidence="3 5" id="KW-1133">Transmembrane helix</keyword>
<reference evidence="6" key="2">
    <citation type="journal article" date="2014" name="ISME J.">
        <title>Microbial stratification in low pH oxic and suboxic macroscopic growths along an acid mine drainage.</title>
        <authorList>
            <person name="Mendez-Garcia C."/>
            <person name="Mesa V."/>
            <person name="Sprenger R.R."/>
            <person name="Richter M."/>
            <person name="Diez M.S."/>
            <person name="Solano J."/>
            <person name="Bargiela R."/>
            <person name="Golyshina O.V."/>
            <person name="Manteca A."/>
            <person name="Ramos J.L."/>
            <person name="Gallego J.R."/>
            <person name="Llorente I."/>
            <person name="Martins Dos Santos V.A."/>
            <person name="Jensen O.N."/>
            <person name="Pelaez A.I."/>
            <person name="Sanchez J."/>
            <person name="Ferrer M."/>
        </authorList>
    </citation>
    <scope>NUCLEOTIDE SEQUENCE</scope>
</reference>
<dbReference type="InterPro" id="IPR052561">
    <property type="entry name" value="ComplexI_Subunit1"/>
</dbReference>
<keyword evidence="2 5" id="KW-0812">Transmembrane</keyword>
<organism evidence="6">
    <name type="scientific">mine drainage metagenome</name>
    <dbReference type="NCBI Taxonomy" id="410659"/>
    <lineage>
        <taxon>unclassified sequences</taxon>
        <taxon>metagenomes</taxon>
        <taxon>ecological metagenomes</taxon>
    </lineage>
</organism>
<feature type="transmembrane region" description="Helical" evidence="5">
    <location>
        <begin position="20"/>
        <end position="39"/>
    </location>
</feature>
<dbReference type="GO" id="GO:0016829">
    <property type="term" value="F:lyase activity"/>
    <property type="evidence" value="ECO:0007669"/>
    <property type="project" value="UniProtKB-KW"/>
</dbReference>
<dbReference type="AlphaFoldDB" id="T0Y2E3"/>
<dbReference type="PANTHER" id="PTHR43359:SF1">
    <property type="entry name" value="FORMATE HYDROGENLYASE SUBUNIT 4-RELATED"/>
    <property type="match status" value="1"/>
</dbReference>
<evidence type="ECO:0000256" key="5">
    <source>
        <dbReference type="SAM" id="Phobius"/>
    </source>
</evidence>
<evidence type="ECO:0000313" key="6">
    <source>
        <dbReference type="EMBL" id="EQD29266.1"/>
    </source>
</evidence>
<evidence type="ECO:0000256" key="4">
    <source>
        <dbReference type="ARBA" id="ARBA00023136"/>
    </source>
</evidence>
<reference evidence="6" key="1">
    <citation type="submission" date="2013-08" db="EMBL/GenBank/DDBJ databases">
        <authorList>
            <person name="Mendez C."/>
            <person name="Richter M."/>
            <person name="Ferrer M."/>
            <person name="Sanchez J."/>
        </authorList>
    </citation>
    <scope>NUCLEOTIDE SEQUENCE</scope>
</reference>
<evidence type="ECO:0000256" key="2">
    <source>
        <dbReference type="ARBA" id="ARBA00022692"/>
    </source>
</evidence>
<feature type="transmembrane region" description="Helical" evidence="5">
    <location>
        <begin position="105"/>
        <end position="129"/>
    </location>
</feature>
<dbReference type="EMBL" id="AUZZ01010583">
    <property type="protein sequence ID" value="EQD29266.1"/>
    <property type="molecule type" value="Genomic_DNA"/>
</dbReference>
<gene>
    <name evidence="6" type="ORF">B2A_14571</name>
</gene>